<evidence type="ECO:0000256" key="3">
    <source>
        <dbReference type="ARBA" id="ARBA00022692"/>
    </source>
</evidence>
<organism evidence="8 9">
    <name type="scientific">Pontibacillus litoralis JSM 072002</name>
    <dbReference type="NCBI Taxonomy" id="1385512"/>
    <lineage>
        <taxon>Bacteria</taxon>
        <taxon>Bacillati</taxon>
        <taxon>Bacillota</taxon>
        <taxon>Bacilli</taxon>
        <taxon>Bacillales</taxon>
        <taxon>Bacillaceae</taxon>
        <taxon>Pontibacillus</taxon>
    </lineage>
</organism>
<dbReference type="InterPro" id="IPR051791">
    <property type="entry name" value="Pra-immunoreactive"/>
</dbReference>
<dbReference type="GO" id="GO:0005886">
    <property type="term" value="C:plasma membrane"/>
    <property type="evidence" value="ECO:0007669"/>
    <property type="project" value="UniProtKB-SubCell"/>
</dbReference>
<dbReference type="STRING" id="1385512.N784_15790"/>
<comment type="subcellular location">
    <subcellularLocation>
        <location evidence="1">Cell membrane</location>
        <topology evidence="1">Multi-pass membrane protein</topology>
    </subcellularLocation>
</comment>
<dbReference type="AlphaFoldDB" id="A0A0A5HUP6"/>
<proteinExistence type="predicted"/>
<dbReference type="Pfam" id="PF06271">
    <property type="entry name" value="RDD"/>
    <property type="match status" value="1"/>
</dbReference>
<evidence type="ECO:0000256" key="6">
    <source>
        <dbReference type="SAM" id="Phobius"/>
    </source>
</evidence>
<dbReference type="InterPro" id="IPR010432">
    <property type="entry name" value="RDD"/>
</dbReference>
<keyword evidence="9" id="KW-1185">Reference proteome</keyword>
<reference evidence="8 9" key="1">
    <citation type="submission" date="2013-08" db="EMBL/GenBank/DDBJ databases">
        <authorList>
            <person name="Huang J."/>
            <person name="Wang G."/>
        </authorList>
    </citation>
    <scope>NUCLEOTIDE SEQUENCE [LARGE SCALE GENOMIC DNA]</scope>
    <source>
        <strain evidence="8 9">JSM 072002</strain>
    </source>
</reference>
<dbReference type="Proteomes" id="UP000030401">
    <property type="component" value="Unassembled WGS sequence"/>
</dbReference>
<feature type="domain" description="RDD" evidence="7">
    <location>
        <begin position="30"/>
        <end position="157"/>
    </location>
</feature>
<dbReference type="RefSeq" id="WP_036833537.1">
    <property type="nucleotide sequence ID" value="NZ_AVPG01000007.1"/>
</dbReference>
<evidence type="ECO:0000256" key="5">
    <source>
        <dbReference type="ARBA" id="ARBA00023136"/>
    </source>
</evidence>
<dbReference type="eggNOG" id="COG1714">
    <property type="taxonomic scope" value="Bacteria"/>
</dbReference>
<feature type="transmembrane region" description="Helical" evidence="6">
    <location>
        <begin position="70"/>
        <end position="90"/>
    </location>
</feature>
<evidence type="ECO:0000259" key="7">
    <source>
        <dbReference type="Pfam" id="PF06271"/>
    </source>
</evidence>
<evidence type="ECO:0000256" key="4">
    <source>
        <dbReference type="ARBA" id="ARBA00022989"/>
    </source>
</evidence>
<sequence>METTEQQTSYNPILPVIQHQKDDIQRFLFAGFGSRFVAYIIDLMVIWGINSIVVHPIIKMAGLQEVTLWINMFSVSNIATTIIFFLYFILMTKFFRATLGKMILGISVVSLADQPLTIGQIIFRECVGRYISMAFSGLPYIVVAFTKRHQGIHDLFADTSVIRNRFTKLNDYLEQQTVDEI</sequence>
<evidence type="ECO:0000256" key="2">
    <source>
        <dbReference type="ARBA" id="ARBA00022475"/>
    </source>
</evidence>
<keyword evidence="3 6" id="KW-0812">Transmembrane</keyword>
<comment type="caution">
    <text evidence="8">The sequence shown here is derived from an EMBL/GenBank/DDBJ whole genome shotgun (WGS) entry which is preliminary data.</text>
</comment>
<evidence type="ECO:0000313" key="9">
    <source>
        <dbReference type="Proteomes" id="UP000030401"/>
    </source>
</evidence>
<evidence type="ECO:0000313" key="8">
    <source>
        <dbReference type="EMBL" id="KGX87362.1"/>
    </source>
</evidence>
<protein>
    <submittedName>
        <fullName evidence="8">RDD family protein</fullName>
    </submittedName>
</protein>
<dbReference type="OrthoDB" id="9793824at2"/>
<keyword evidence="5 6" id="KW-0472">Membrane</keyword>
<evidence type="ECO:0000256" key="1">
    <source>
        <dbReference type="ARBA" id="ARBA00004651"/>
    </source>
</evidence>
<dbReference type="PANTHER" id="PTHR36115:SF9">
    <property type="entry name" value="LMO1584 PROTEIN"/>
    <property type="match status" value="1"/>
</dbReference>
<dbReference type="PANTHER" id="PTHR36115">
    <property type="entry name" value="PROLINE-RICH ANTIGEN HOMOLOG-RELATED"/>
    <property type="match status" value="1"/>
</dbReference>
<keyword evidence="4 6" id="KW-1133">Transmembrane helix</keyword>
<feature type="transmembrane region" description="Helical" evidence="6">
    <location>
        <begin position="36"/>
        <end position="58"/>
    </location>
</feature>
<keyword evidence="2" id="KW-1003">Cell membrane</keyword>
<name>A0A0A5HUP6_9BACI</name>
<dbReference type="EMBL" id="AVPG01000007">
    <property type="protein sequence ID" value="KGX87362.1"/>
    <property type="molecule type" value="Genomic_DNA"/>
</dbReference>
<accession>A0A0A5HUP6</accession>
<gene>
    <name evidence="8" type="ORF">N784_15790</name>
</gene>